<dbReference type="STRING" id="1051891.A0A0C3QGN4"/>
<dbReference type="Pfam" id="PF07714">
    <property type="entry name" value="PK_Tyr_Ser-Thr"/>
    <property type="match status" value="1"/>
</dbReference>
<dbReference type="HOGENOM" id="CLU_000288_7_26_1"/>
<dbReference type="OrthoDB" id="4062651at2759"/>
<organism evidence="4 5">
    <name type="scientific">Tulasnella calospora MUT 4182</name>
    <dbReference type="NCBI Taxonomy" id="1051891"/>
    <lineage>
        <taxon>Eukaryota</taxon>
        <taxon>Fungi</taxon>
        <taxon>Dikarya</taxon>
        <taxon>Basidiomycota</taxon>
        <taxon>Agaricomycotina</taxon>
        <taxon>Agaricomycetes</taxon>
        <taxon>Cantharellales</taxon>
        <taxon>Tulasnellaceae</taxon>
        <taxon>Tulasnella</taxon>
    </lineage>
</organism>
<dbReference type="InterPro" id="IPR001245">
    <property type="entry name" value="Ser-Thr/Tyr_kinase_cat_dom"/>
</dbReference>
<protein>
    <recommendedName>
        <fullName evidence="3">Protein kinase domain-containing protein</fullName>
    </recommendedName>
</protein>
<dbReference type="Proteomes" id="UP000054248">
    <property type="component" value="Unassembled WGS sequence"/>
</dbReference>
<evidence type="ECO:0000256" key="2">
    <source>
        <dbReference type="ARBA" id="ARBA00022840"/>
    </source>
</evidence>
<keyword evidence="5" id="KW-1185">Reference proteome</keyword>
<evidence type="ECO:0000313" key="4">
    <source>
        <dbReference type="EMBL" id="KIO25541.1"/>
    </source>
</evidence>
<keyword evidence="2" id="KW-0067">ATP-binding</keyword>
<dbReference type="SUPFAM" id="SSF56112">
    <property type="entry name" value="Protein kinase-like (PK-like)"/>
    <property type="match status" value="1"/>
</dbReference>
<evidence type="ECO:0000313" key="5">
    <source>
        <dbReference type="Proteomes" id="UP000054248"/>
    </source>
</evidence>
<dbReference type="PANTHER" id="PTHR44329:SF298">
    <property type="entry name" value="MIXED LINEAGE KINASE DOMAIN-LIKE PROTEIN"/>
    <property type="match status" value="1"/>
</dbReference>
<evidence type="ECO:0000259" key="3">
    <source>
        <dbReference type="PROSITE" id="PS50011"/>
    </source>
</evidence>
<dbReference type="EMBL" id="KN823040">
    <property type="protein sequence ID" value="KIO25541.1"/>
    <property type="molecule type" value="Genomic_DNA"/>
</dbReference>
<dbReference type="PANTHER" id="PTHR44329">
    <property type="entry name" value="SERINE/THREONINE-PROTEIN KINASE TNNI3K-RELATED"/>
    <property type="match status" value="1"/>
</dbReference>
<dbReference type="AlphaFoldDB" id="A0A0C3QGN4"/>
<dbReference type="GO" id="GO:0005524">
    <property type="term" value="F:ATP binding"/>
    <property type="evidence" value="ECO:0007669"/>
    <property type="project" value="UniProtKB-KW"/>
</dbReference>
<dbReference type="InterPro" id="IPR000719">
    <property type="entry name" value="Prot_kinase_dom"/>
</dbReference>
<dbReference type="PROSITE" id="PS50011">
    <property type="entry name" value="PROTEIN_KINASE_DOM"/>
    <property type="match status" value="1"/>
</dbReference>
<feature type="domain" description="Protein kinase" evidence="3">
    <location>
        <begin position="1"/>
        <end position="93"/>
    </location>
</feature>
<dbReference type="InterPro" id="IPR051681">
    <property type="entry name" value="Ser/Thr_Kinases-Pseudokinases"/>
</dbReference>
<feature type="non-terminal residue" evidence="4">
    <location>
        <position position="93"/>
    </location>
</feature>
<name>A0A0C3QGN4_9AGAM</name>
<dbReference type="GO" id="GO:0004674">
    <property type="term" value="F:protein serine/threonine kinase activity"/>
    <property type="evidence" value="ECO:0007669"/>
    <property type="project" value="TreeGrafter"/>
</dbReference>
<feature type="non-terminal residue" evidence="4">
    <location>
        <position position="1"/>
    </location>
</feature>
<sequence>GTTRWIAPEVLLAELATAKADVYSFEILALEIMSDKLPYYKLQVHAAFILAKARGKVPSRESYRELPAMDPFWPLLMQCWDSDADARPGMDEV</sequence>
<reference evidence="5" key="2">
    <citation type="submission" date="2015-01" db="EMBL/GenBank/DDBJ databases">
        <title>Evolutionary Origins and Diversification of the Mycorrhizal Mutualists.</title>
        <authorList>
            <consortium name="DOE Joint Genome Institute"/>
            <consortium name="Mycorrhizal Genomics Consortium"/>
            <person name="Kohler A."/>
            <person name="Kuo A."/>
            <person name="Nagy L.G."/>
            <person name="Floudas D."/>
            <person name="Copeland A."/>
            <person name="Barry K.W."/>
            <person name="Cichocki N."/>
            <person name="Veneault-Fourrey C."/>
            <person name="LaButti K."/>
            <person name="Lindquist E.A."/>
            <person name="Lipzen A."/>
            <person name="Lundell T."/>
            <person name="Morin E."/>
            <person name="Murat C."/>
            <person name="Riley R."/>
            <person name="Ohm R."/>
            <person name="Sun H."/>
            <person name="Tunlid A."/>
            <person name="Henrissat B."/>
            <person name="Grigoriev I.V."/>
            <person name="Hibbett D.S."/>
            <person name="Martin F."/>
        </authorList>
    </citation>
    <scope>NUCLEOTIDE SEQUENCE [LARGE SCALE GENOMIC DNA]</scope>
    <source>
        <strain evidence="5">MUT 4182</strain>
    </source>
</reference>
<dbReference type="InterPro" id="IPR011009">
    <property type="entry name" value="Kinase-like_dom_sf"/>
</dbReference>
<evidence type="ECO:0000256" key="1">
    <source>
        <dbReference type="ARBA" id="ARBA00022741"/>
    </source>
</evidence>
<keyword evidence="1" id="KW-0547">Nucleotide-binding</keyword>
<reference evidence="4 5" key="1">
    <citation type="submission" date="2014-04" db="EMBL/GenBank/DDBJ databases">
        <authorList>
            <consortium name="DOE Joint Genome Institute"/>
            <person name="Kuo A."/>
            <person name="Girlanda M."/>
            <person name="Perotto S."/>
            <person name="Kohler A."/>
            <person name="Nagy L.G."/>
            <person name="Floudas D."/>
            <person name="Copeland A."/>
            <person name="Barry K.W."/>
            <person name="Cichocki N."/>
            <person name="Veneault-Fourrey C."/>
            <person name="LaButti K."/>
            <person name="Lindquist E.A."/>
            <person name="Lipzen A."/>
            <person name="Lundell T."/>
            <person name="Morin E."/>
            <person name="Murat C."/>
            <person name="Sun H."/>
            <person name="Tunlid A."/>
            <person name="Henrissat B."/>
            <person name="Grigoriev I.V."/>
            <person name="Hibbett D.S."/>
            <person name="Martin F."/>
            <person name="Nordberg H.P."/>
            <person name="Cantor M.N."/>
            <person name="Hua S.X."/>
        </authorList>
    </citation>
    <scope>NUCLEOTIDE SEQUENCE [LARGE SCALE GENOMIC DNA]</scope>
    <source>
        <strain evidence="4 5">MUT 4182</strain>
    </source>
</reference>
<accession>A0A0C3QGN4</accession>
<dbReference type="Gene3D" id="1.10.510.10">
    <property type="entry name" value="Transferase(Phosphotransferase) domain 1"/>
    <property type="match status" value="1"/>
</dbReference>
<gene>
    <name evidence="4" type="ORF">M407DRAFT_49545</name>
</gene>
<proteinExistence type="predicted"/>